<dbReference type="CDD" id="cd06422">
    <property type="entry name" value="NTP_transferase_like_1"/>
    <property type="match status" value="1"/>
</dbReference>
<dbReference type="OrthoDB" id="9788272at2"/>
<evidence type="ECO:0000313" key="4">
    <source>
        <dbReference type="EMBL" id="RCU49952.1"/>
    </source>
</evidence>
<dbReference type="GO" id="GO:0016779">
    <property type="term" value="F:nucleotidyltransferase activity"/>
    <property type="evidence" value="ECO:0007669"/>
    <property type="project" value="UniProtKB-KW"/>
</dbReference>
<feature type="domain" description="Nucleotidyl transferase" evidence="3">
    <location>
        <begin position="2"/>
        <end position="219"/>
    </location>
</feature>
<dbReference type="Pfam" id="PF00483">
    <property type="entry name" value="NTP_transferase"/>
    <property type="match status" value="1"/>
</dbReference>
<dbReference type="InterPro" id="IPR029044">
    <property type="entry name" value="Nucleotide-diphossugar_trans"/>
</dbReference>
<gene>
    <name evidence="4" type="ORF">DU002_10010</name>
</gene>
<evidence type="ECO:0000259" key="3">
    <source>
        <dbReference type="Pfam" id="PF00483"/>
    </source>
</evidence>
<dbReference type="PANTHER" id="PTHR43584:SF8">
    <property type="entry name" value="N-ACETYLMURAMATE ALPHA-1-PHOSPHATE URIDYLYLTRANSFERASE"/>
    <property type="match status" value="1"/>
</dbReference>
<sequence length="229" mass="24759">MKAMILAAGRGERMRPLTDRVPKPLLEVAGKALIEHHLLRLAAAGFTEVVINHAHLGRQIEDRLGFGDAYGVAISYSRETTGGLETAGGIIQALPLLGDKPFAVINGDIYTDYDFSRLQKLELQQDTAHLVLVDNPSHNSSGDFCLMPTGKVVADKAPKLTFSGIGVYHPRLFAHCLPGKSPLAPLLRQAMMESSVSGEHFAGQWTDVGTPERLAELNRIADSMGRAPL</sequence>
<dbReference type="SUPFAM" id="SSF53448">
    <property type="entry name" value="Nucleotide-diphospho-sugar transferases"/>
    <property type="match status" value="1"/>
</dbReference>
<comment type="caution">
    <text evidence="4">The sequence shown here is derived from an EMBL/GenBank/DDBJ whole genome shotgun (WGS) entry which is preliminary data.</text>
</comment>
<reference evidence="4 5" key="1">
    <citation type="submission" date="2018-07" db="EMBL/GenBank/DDBJ databases">
        <title>Corallincola holothuriorum sp. nov., a new facultative anaerobe isolated from sea cucumber Apostichopus japonicus.</title>
        <authorList>
            <person name="Xia H."/>
        </authorList>
    </citation>
    <scope>NUCLEOTIDE SEQUENCE [LARGE SCALE GENOMIC DNA]</scope>
    <source>
        <strain evidence="4 5">C4</strain>
    </source>
</reference>
<name>A0A368NHA7_9GAMM</name>
<dbReference type="InterPro" id="IPR005835">
    <property type="entry name" value="NTP_transferase_dom"/>
</dbReference>
<keyword evidence="5" id="KW-1185">Reference proteome</keyword>
<dbReference type="AlphaFoldDB" id="A0A368NHA7"/>
<evidence type="ECO:0000256" key="2">
    <source>
        <dbReference type="ARBA" id="ARBA00022695"/>
    </source>
</evidence>
<organism evidence="4 5">
    <name type="scientific">Corallincola holothuriorum</name>
    <dbReference type="NCBI Taxonomy" id="2282215"/>
    <lineage>
        <taxon>Bacteria</taxon>
        <taxon>Pseudomonadati</taxon>
        <taxon>Pseudomonadota</taxon>
        <taxon>Gammaproteobacteria</taxon>
        <taxon>Alteromonadales</taxon>
        <taxon>Psychromonadaceae</taxon>
        <taxon>Corallincola</taxon>
    </lineage>
</organism>
<dbReference type="NCBIfam" id="NF045761">
    <property type="entry name" value="NAMPUrTaseMurU"/>
    <property type="match status" value="1"/>
</dbReference>
<dbReference type="Proteomes" id="UP000252558">
    <property type="component" value="Unassembled WGS sequence"/>
</dbReference>
<evidence type="ECO:0000313" key="5">
    <source>
        <dbReference type="Proteomes" id="UP000252558"/>
    </source>
</evidence>
<dbReference type="EMBL" id="QPID01000005">
    <property type="protein sequence ID" value="RCU49952.1"/>
    <property type="molecule type" value="Genomic_DNA"/>
</dbReference>
<dbReference type="Gene3D" id="3.90.550.10">
    <property type="entry name" value="Spore Coat Polysaccharide Biosynthesis Protein SpsA, Chain A"/>
    <property type="match status" value="1"/>
</dbReference>
<protein>
    <submittedName>
        <fullName evidence="4">Nucleotidyltransferase family protein</fullName>
    </submittedName>
</protein>
<accession>A0A368NHA7</accession>
<keyword evidence="2" id="KW-0548">Nucleotidyltransferase</keyword>
<evidence type="ECO:0000256" key="1">
    <source>
        <dbReference type="ARBA" id="ARBA00022679"/>
    </source>
</evidence>
<dbReference type="InterPro" id="IPR054790">
    <property type="entry name" value="MurU"/>
</dbReference>
<keyword evidence="1 4" id="KW-0808">Transferase</keyword>
<proteinExistence type="predicted"/>
<dbReference type="RefSeq" id="WP_114338239.1">
    <property type="nucleotide sequence ID" value="NZ_QPID01000005.1"/>
</dbReference>
<dbReference type="PANTHER" id="PTHR43584">
    <property type="entry name" value="NUCLEOTIDYL TRANSFERASE"/>
    <property type="match status" value="1"/>
</dbReference>
<dbReference type="InterPro" id="IPR050065">
    <property type="entry name" value="GlmU-like"/>
</dbReference>